<comment type="subcellular location">
    <subcellularLocation>
        <location evidence="1 8">Cell outer membrane</location>
        <topology evidence="1 8">Multi-pass membrane protein</topology>
    </subcellularLocation>
</comment>
<dbReference type="PANTHER" id="PTHR47234">
    <property type="match status" value="1"/>
</dbReference>
<evidence type="ECO:0000256" key="4">
    <source>
        <dbReference type="ARBA" id="ARBA00022692"/>
    </source>
</evidence>
<feature type="domain" description="TonB-dependent receptor-like beta-barrel" evidence="11">
    <location>
        <begin position="502"/>
        <end position="983"/>
    </location>
</feature>
<organism evidence="13 14">
    <name type="scientific">Shewanella jiangmenensis</name>
    <dbReference type="NCBI Taxonomy" id="2837387"/>
    <lineage>
        <taxon>Bacteria</taxon>
        <taxon>Pseudomonadati</taxon>
        <taxon>Pseudomonadota</taxon>
        <taxon>Gammaproteobacteria</taxon>
        <taxon>Alteromonadales</taxon>
        <taxon>Shewanellaceae</taxon>
        <taxon>Shewanella</taxon>
    </lineage>
</organism>
<evidence type="ECO:0000256" key="7">
    <source>
        <dbReference type="ARBA" id="ARBA00023237"/>
    </source>
</evidence>
<dbReference type="SUPFAM" id="SSF56935">
    <property type="entry name" value="Porins"/>
    <property type="match status" value="1"/>
</dbReference>
<protein>
    <submittedName>
        <fullName evidence="13">TonB-dependent receptor</fullName>
    </submittedName>
</protein>
<keyword evidence="5 9" id="KW-0798">TonB box</keyword>
<dbReference type="Proteomes" id="UP001195903">
    <property type="component" value="Unassembled WGS sequence"/>
</dbReference>
<dbReference type="Pfam" id="PF07715">
    <property type="entry name" value="Plug"/>
    <property type="match status" value="1"/>
</dbReference>
<keyword evidence="7 8" id="KW-0998">Cell outer membrane</keyword>
<keyword evidence="2 8" id="KW-0813">Transport</keyword>
<feature type="chain" id="PRO_5047016121" evidence="10">
    <location>
        <begin position="25"/>
        <end position="1024"/>
    </location>
</feature>
<keyword evidence="13" id="KW-0675">Receptor</keyword>
<proteinExistence type="inferred from homology"/>
<comment type="similarity">
    <text evidence="8 9">Belongs to the TonB-dependent receptor family.</text>
</comment>
<dbReference type="InterPro" id="IPR000531">
    <property type="entry name" value="Beta-barrel_TonB"/>
</dbReference>
<feature type="signal peptide" evidence="10">
    <location>
        <begin position="1"/>
        <end position="24"/>
    </location>
</feature>
<comment type="caution">
    <text evidence="13">The sequence shown here is derived from an EMBL/GenBank/DDBJ whole genome shotgun (WGS) entry which is preliminary data.</text>
</comment>
<evidence type="ECO:0000259" key="11">
    <source>
        <dbReference type="Pfam" id="PF00593"/>
    </source>
</evidence>
<accession>A0ABS5V3R5</accession>
<keyword evidence="10" id="KW-0732">Signal</keyword>
<dbReference type="InterPro" id="IPR012910">
    <property type="entry name" value="Plug_dom"/>
</dbReference>
<keyword evidence="4 8" id="KW-0812">Transmembrane</keyword>
<dbReference type="InterPro" id="IPR037066">
    <property type="entry name" value="Plug_dom_sf"/>
</dbReference>
<evidence type="ECO:0000256" key="6">
    <source>
        <dbReference type="ARBA" id="ARBA00023136"/>
    </source>
</evidence>
<evidence type="ECO:0000313" key="13">
    <source>
        <dbReference type="EMBL" id="MBT1444334.1"/>
    </source>
</evidence>
<evidence type="ECO:0000313" key="14">
    <source>
        <dbReference type="Proteomes" id="UP001195903"/>
    </source>
</evidence>
<dbReference type="Gene3D" id="2.40.170.20">
    <property type="entry name" value="TonB-dependent receptor, beta-barrel domain"/>
    <property type="match status" value="1"/>
</dbReference>
<evidence type="ECO:0000256" key="5">
    <source>
        <dbReference type="ARBA" id="ARBA00023077"/>
    </source>
</evidence>
<dbReference type="Gene3D" id="2.170.130.10">
    <property type="entry name" value="TonB-dependent receptor, plug domain"/>
    <property type="match status" value="1"/>
</dbReference>
<feature type="domain" description="TonB-dependent receptor plug" evidence="12">
    <location>
        <begin position="77"/>
        <end position="184"/>
    </location>
</feature>
<evidence type="ECO:0000256" key="10">
    <source>
        <dbReference type="SAM" id="SignalP"/>
    </source>
</evidence>
<dbReference type="RefSeq" id="WP_214506526.1">
    <property type="nucleotide sequence ID" value="NZ_JAHEPS010000002.1"/>
</dbReference>
<keyword evidence="6 8" id="KW-0472">Membrane</keyword>
<dbReference type="EMBL" id="JAHEPS010000002">
    <property type="protein sequence ID" value="MBT1444334.1"/>
    <property type="molecule type" value="Genomic_DNA"/>
</dbReference>
<dbReference type="PROSITE" id="PS52016">
    <property type="entry name" value="TONB_DEPENDENT_REC_3"/>
    <property type="match status" value="1"/>
</dbReference>
<reference evidence="13 14" key="1">
    <citation type="submission" date="2021-05" db="EMBL/GenBank/DDBJ databases">
        <title>Shewanella sp. JM162201.</title>
        <authorList>
            <person name="Xu S."/>
            <person name="Li A."/>
        </authorList>
    </citation>
    <scope>NUCLEOTIDE SEQUENCE [LARGE SCALE GENOMIC DNA]</scope>
    <source>
        <strain evidence="13 14">JM162201</strain>
    </source>
</reference>
<evidence type="ECO:0000256" key="9">
    <source>
        <dbReference type="RuleBase" id="RU003357"/>
    </source>
</evidence>
<evidence type="ECO:0000259" key="12">
    <source>
        <dbReference type="Pfam" id="PF07715"/>
    </source>
</evidence>
<keyword evidence="3 8" id="KW-1134">Transmembrane beta strand</keyword>
<dbReference type="PANTHER" id="PTHR47234:SF2">
    <property type="entry name" value="TONB-DEPENDENT RECEPTOR"/>
    <property type="match status" value="1"/>
</dbReference>
<evidence type="ECO:0000256" key="2">
    <source>
        <dbReference type="ARBA" id="ARBA00022448"/>
    </source>
</evidence>
<dbReference type="InterPro" id="IPR039426">
    <property type="entry name" value="TonB-dep_rcpt-like"/>
</dbReference>
<gene>
    <name evidence="13" type="ORF">KJI95_07315</name>
</gene>
<evidence type="ECO:0000256" key="3">
    <source>
        <dbReference type="ARBA" id="ARBA00022452"/>
    </source>
</evidence>
<dbReference type="Pfam" id="PF00593">
    <property type="entry name" value="TonB_dep_Rec_b-barrel"/>
    <property type="match status" value="1"/>
</dbReference>
<dbReference type="InterPro" id="IPR036942">
    <property type="entry name" value="Beta-barrel_TonB_sf"/>
</dbReference>
<evidence type="ECO:0000256" key="1">
    <source>
        <dbReference type="ARBA" id="ARBA00004571"/>
    </source>
</evidence>
<name>A0ABS5V3R5_9GAMM</name>
<evidence type="ECO:0000256" key="8">
    <source>
        <dbReference type="PROSITE-ProRule" id="PRU01360"/>
    </source>
</evidence>
<keyword evidence="14" id="KW-1185">Reference proteome</keyword>
<sequence length="1024" mass="111832">MKKTILTLAIQAAVLGTVPMVAMAADEVEVTKVASGSNQQASGEQAANGDDAAIEKIAITGSRIKRDSFSLATPMMGLSAEEISDSGLGSLSEILVDQIPSIAEGVSNTNSQSSVQNTGLSTINLRNLGTDRTLTLIDGRRVVSNSYSGNYVSLSTIPTAMVDKVEIITGGASAVYGSDAIAGVVNILTKQKGTGFEINAKGGETFEGGGREFTVDMGYGADFADNRGYLYASATYDKQYGLFATERERGLFESTYKYDEDQMCNTMKVSDPSVSGGYRYQCMREIGPQDWRERSNDITGGLFSYSDSAKKKYSGWYNESNQFSNDWSEERDGFNAAPLDILKVPEDSLNAAFKVDYDFSDELQAYAQVQFSKNNSFRGGAAEGQDYNDAEPYIDPVTGEPGTVAAGSIKKGNPFIPAEIAAVAAGSINWDRRFDEVGPVETDNERTTLRSWAGLKGYVFGDWSWDASVGYGKFEQRQQRVNEISIFKLKDALNAVYAADGSTIQCASEDARADGCVPINIFGTGSISAEAADYIRVNPYIHTDISQLNLMAYMNGELFEMPAGGAQAAFGVEYRRDTQSVSTDEEMRSLAVTFNDVPPFSGEVNVYEAFGEVNLPLLRDVVAAKKLDMDLSLRLADYSQKNIDLMSSYRAGIFWEPISNYAVRANYSRSQRAPNITELVSPPRGDYDSVIDICSGIDASTTGQIAENCRKDPGIAAAIAESGSYKDSGGSKYSPNAGNDELFEETADTYTLGFTVAPQFVPNLQLAVDYYDITVFDAISQFSNEDILALCYDSANYGDANGYCADITRDTEGQLTEIIQREQNLDEISTRGYDFSFTYKLELDAMGEFKLSGNWTHVLDYKVSYTAVSGEYFEDDYVGQLSSGIFEDKAGLSLTWTYVDLRIRWSTKYKGPMVDDYERMDDYLEALAANQAKLDAGTGGVENPETLSFYDYGSYITHDLSVSYTMDVARNTELRVYGGIRNLFDNQGPWVPSSGVFSSGNGNYHSEYGAGIGRYGFLGAELKF</sequence>